<dbReference type="SUPFAM" id="SSF144232">
    <property type="entry name" value="HIT/MYND zinc finger-like"/>
    <property type="match status" value="1"/>
</dbReference>
<dbReference type="PROSITE" id="PS01360">
    <property type="entry name" value="ZF_MYND_1"/>
    <property type="match status" value="1"/>
</dbReference>
<keyword evidence="1" id="KW-0479">Metal-binding</keyword>
<sequence length="352" mass="40585">MASPIDTELGFVEKVDCWRLNSKFFPSKVGGKPSWLRLKNLPAENLLQCHNCKKQCVFLLQVYAPVTEKESCFHRTVFIFCCRNPQCYSSSNSPPIVVFRCQLPRINEFYDFEPPEEKENGGLLSPDDFGQKLCVVCGCAGPKQCGKCHKVTYCSRDHQTVDWRDGHKINCGNQGCEMNVSKLLFPEYEIVTEAEEYEEPEENEKCEADKMKEYAEFMESEEAKSVMKDRGLTDHDLERMALHENDEQFTVFQKRINHEPEQVLRYNRGGKPLWVSSENIPKDEEIPACQCGAKRKFEFQIMPQLLIHLNVDSIGESLDWGTLGIYTCSDSCDGISYHQEYVWKQDYSNGNK</sequence>
<evidence type="ECO:0000256" key="4">
    <source>
        <dbReference type="PROSITE-ProRule" id="PRU00134"/>
    </source>
</evidence>
<evidence type="ECO:0000259" key="5">
    <source>
        <dbReference type="PROSITE" id="PS50865"/>
    </source>
</evidence>
<feature type="domain" description="MYND-type" evidence="5">
    <location>
        <begin position="134"/>
        <end position="171"/>
    </location>
</feature>
<proteinExistence type="predicted"/>
<dbReference type="Gene3D" id="6.10.140.2220">
    <property type="match status" value="1"/>
</dbReference>
<dbReference type="Pfam" id="PF04194">
    <property type="entry name" value="PDCD2_C"/>
    <property type="match status" value="1"/>
</dbReference>
<evidence type="ECO:0000256" key="3">
    <source>
        <dbReference type="ARBA" id="ARBA00022833"/>
    </source>
</evidence>
<keyword evidence="3" id="KW-0862">Zinc</keyword>
<organism evidence="6 7">
    <name type="scientific">Saccoglossus kowalevskii</name>
    <name type="common">Acorn worm</name>
    <dbReference type="NCBI Taxonomy" id="10224"/>
    <lineage>
        <taxon>Eukaryota</taxon>
        <taxon>Metazoa</taxon>
        <taxon>Hemichordata</taxon>
        <taxon>Enteropneusta</taxon>
        <taxon>Harrimaniidae</taxon>
        <taxon>Saccoglossus</taxon>
    </lineage>
</organism>
<reference evidence="7" key="1">
    <citation type="submission" date="2025-08" db="UniProtKB">
        <authorList>
            <consortium name="RefSeq"/>
        </authorList>
    </citation>
    <scope>IDENTIFICATION</scope>
    <source>
        <tissue evidence="7">Testes</tissue>
    </source>
</reference>
<name>A0ABM0GL72_SACKO</name>
<evidence type="ECO:0000313" key="7">
    <source>
        <dbReference type="RefSeq" id="XP_002732353.1"/>
    </source>
</evidence>
<evidence type="ECO:0000256" key="2">
    <source>
        <dbReference type="ARBA" id="ARBA00022771"/>
    </source>
</evidence>
<dbReference type="InterPro" id="IPR002893">
    <property type="entry name" value="Znf_MYND"/>
</dbReference>
<keyword evidence="2 4" id="KW-0863">Zinc-finger</keyword>
<dbReference type="PANTHER" id="PTHR12298">
    <property type="entry name" value="PCDC2 PROGRAMMED CELL DEATH PROTEIN 2 -RELATED"/>
    <property type="match status" value="1"/>
</dbReference>
<dbReference type="GeneID" id="100369654"/>
<evidence type="ECO:0000313" key="6">
    <source>
        <dbReference type="Proteomes" id="UP000694865"/>
    </source>
</evidence>
<dbReference type="PANTHER" id="PTHR12298:SF4">
    <property type="entry name" value="PROGRAMMED CELL DEATH PROTEIN 2"/>
    <property type="match status" value="1"/>
</dbReference>
<protein>
    <submittedName>
        <fullName evidence="7">Programmed cell death protein 2-like</fullName>
    </submittedName>
</protein>
<dbReference type="InterPro" id="IPR007320">
    <property type="entry name" value="PDCD2_C"/>
</dbReference>
<accession>A0ABM0GL72</accession>
<gene>
    <name evidence="7" type="primary">LOC100369654</name>
</gene>
<dbReference type="PROSITE" id="PS50865">
    <property type="entry name" value="ZF_MYND_2"/>
    <property type="match status" value="1"/>
</dbReference>
<evidence type="ECO:0000256" key="1">
    <source>
        <dbReference type="ARBA" id="ARBA00022723"/>
    </source>
</evidence>
<dbReference type="Pfam" id="PF01753">
    <property type="entry name" value="zf-MYND"/>
    <property type="match status" value="1"/>
</dbReference>
<keyword evidence="6" id="KW-1185">Reference proteome</keyword>
<dbReference type="RefSeq" id="XP_002732353.1">
    <property type="nucleotide sequence ID" value="XM_002732307.2"/>
</dbReference>
<dbReference type="Proteomes" id="UP000694865">
    <property type="component" value="Unplaced"/>
</dbReference>